<keyword evidence="5" id="KW-1185">Reference proteome</keyword>
<organism evidence="1 5">
    <name type="scientific">Didymodactylos carnosus</name>
    <dbReference type="NCBI Taxonomy" id="1234261"/>
    <lineage>
        <taxon>Eukaryota</taxon>
        <taxon>Metazoa</taxon>
        <taxon>Spiralia</taxon>
        <taxon>Gnathifera</taxon>
        <taxon>Rotifera</taxon>
        <taxon>Eurotatoria</taxon>
        <taxon>Bdelloidea</taxon>
        <taxon>Philodinida</taxon>
        <taxon>Philodinidae</taxon>
        <taxon>Didymodactylos</taxon>
    </lineage>
</organism>
<proteinExistence type="predicted"/>
<evidence type="ECO:0000313" key="1">
    <source>
        <dbReference type="EMBL" id="CAF1227336.1"/>
    </source>
</evidence>
<accession>A0A814YBR7</accession>
<gene>
    <name evidence="1" type="ORF">GPM918_LOCUS24995</name>
    <name evidence="2" type="ORF">OVA965_LOCUS35450</name>
    <name evidence="3" type="ORF">SRO942_LOCUS25001</name>
    <name evidence="4" type="ORF">TMI583_LOCUS36413</name>
</gene>
<evidence type="ECO:0000313" key="4">
    <source>
        <dbReference type="EMBL" id="CAF4258414.1"/>
    </source>
</evidence>
<dbReference type="EMBL" id="CAJOBC010009531">
    <property type="protein sequence ID" value="CAF3990227.1"/>
    <property type="molecule type" value="Genomic_DNA"/>
</dbReference>
<evidence type="ECO:0000313" key="3">
    <source>
        <dbReference type="EMBL" id="CAF3990227.1"/>
    </source>
</evidence>
<dbReference type="EMBL" id="CAJNOQ010009526">
    <property type="protein sequence ID" value="CAF1227336.1"/>
    <property type="molecule type" value="Genomic_DNA"/>
</dbReference>
<dbReference type="Proteomes" id="UP000681722">
    <property type="component" value="Unassembled WGS sequence"/>
</dbReference>
<dbReference type="EMBL" id="CAJOBA010052777">
    <property type="protein sequence ID" value="CAF4258414.1"/>
    <property type="molecule type" value="Genomic_DNA"/>
</dbReference>
<dbReference type="Proteomes" id="UP000677228">
    <property type="component" value="Unassembled WGS sequence"/>
</dbReference>
<name>A0A814YBR7_9BILA</name>
<comment type="caution">
    <text evidence="1">The sequence shown here is derived from an EMBL/GenBank/DDBJ whole genome shotgun (WGS) entry which is preliminary data.</text>
</comment>
<dbReference type="EMBL" id="CAJNOK010030905">
    <property type="protein sequence ID" value="CAF1465821.1"/>
    <property type="molecule type" value="Genomic_DNA"/>
</dbReference>
<protein>
    <submittedName>
        <fullName evidence="1">Uncharacterized protein</fullName>
    </submittedName>
</protein>
<dbReference type="Proteomes" id="UP000682733">
    <property type="component" value="Unassembled WGS sequence"/>
</dbReference>
<dbReference type="Proteomes" id="UP000663829">
    <property type="component" value="Unassembled WGS sequence"/>
</dbReference>
<evidence type="ECO:0000313" key="5">
    <source>
        <dbReference type="Proteomes" id="UP000663829"/>
    </source>
</evidence>
<sequence length="494" mass="58312">MAASTNQRSSSKNCLTCENLREGKVKLGILTCDGCSQQFCYPHMGTHRQELSNSLELLVCQRNQLATIITPALSSNEKFQLTEQNDRIDKWESETIDLVRTVANQIRENLIKIANKRCEFIRTSYDKLTQELNTYREAENYFESDIDLLTKNLNKLTWDIDHFQTRFKIEINDNKTDWTKLIQIKDEDDQTKTDNKPINSSSTIVDQSQSPLVLSRIETVILKCQPKNRLHTRIGGHMRAGNSILLFFDDRTLWRITCNNMIFSQQPIEWIYDSIIDILWSTYLKDFIVLTKTKLMKYRENQELVIHDSGTCTYMSAYERKLFLVRQGYLIEEYDMDDRNYLDSPKCRLLNYWKPPVSCAENEKIHRIAANKKYIALIISWNIRKKETIADETFFKFELRNHSMFYLRNIKLGYCCSSLLSISVPNEWLMDFSDRTFVTIDEELKTREQTNILSLPINSIQFMPVENKLYMAVRYKPVMLDQTMMNTIEFYEYL</sequence>
<evidence type="ECO:0000313" key="2">
    <source>
        <dbReference type="EMBL" id="CAF1465821.1"/>
    </source>
</evidence>
<dbReference type="OrthoDB" id="10019059at2759"/>
<reference evidence="1" key="1">
    <citation type="submission" date="2021-02" db="EMBL/GenBank/DDBJ databases">
        <authorList>
            <person name="Nowell W R."/>
        </authorList>
    </citation>
    <scope>NUCLEOTIDE SEQUENCE</scope>
</reference>
<dbReference type="AlphaFoldDB" id="A0A814YBR7"/>